<name>A0A401TVV7_CHIPU</name>
<evidence type="ECO:0000256" key="1">
    <source>
        <dbReference type="SAM" id="MobiDB-lite"/>
    </source>
</evidence>
<sequence>MMARSYSSRGCPPTPTSRLALGGHARDSRLTPGGGEGRGGEGARVPQLVVAGAGKMAARGREVALRPATANGEVRNGPGRTGPGRTGPDRASCGKSHYPPLGPGTAGGGKGLGPASAAAPGL</sequence>
<reference evidence="2 3" key="1">
    <citation type="journal article" date="2018" name="Nat. Ecol. Evol.">
        <title>Shark genomes provide insights into elasmobranch evolution and the origin of vertebrates.</title>
        <authorList>
            <person name="Hara Y"/>
            <person name="Yamaguchi K"/>
            <person name="Onimaru K"/>
            <person name="Kadota M"/>
            <person name="Koyanagi M"/>
            <person name="Keeley SD"/>
            <person name="Tatsumi K"/>
            <person name="Tanaka K"/>
            <person name="Motone F"/>
            <person name="Kageyama Y"/>
            <person name="Nozu R"/>
            <person name="Adachi N"/>
            <person name="Nishimura O"/>
            <person name="Nakagawa R"/>
            <person name="Tanegashima C"/>
            <person name="Kiyatake I"/>
            <person name="Matsumoto R"/>
            <person name="Murakumo K"/>
            <person name="Nishida K"/>
            <person name="Terakita A"/>
            <person name="Kuratani S"/>
            <person name="Sato K"/>
            <person name="Hyodo S Kuraku.S."/>
        </authorList>
    </citation>
    <scope>NUCLEOTIDE SEQUENCE [LARGE SCALE GENOMIC DNA]</scope>
</reference>
<feature type="region of interest" description="Disordered" evidence="1">
    <location>
        <begin position="1"/>
        <end position="46"/>
    </location>
</feature>
<feature type="compositionally biased region" description="Gly residues" evidence="1">
    <location>
        <begin position="32"/>
        <end position="42"/>
    </location>
</feature>
<protein>
    <submittedName>
        <fullName evidence="2">Uncharacterized protein</fullName>
    </submittedName>
</protein>
<feature type="compositionally biased region" description="Low complexity" evidence="1">
    <location>
        <begin position="113"/>
        <end position="122"/>
    </location>
</feature>
<proteinExistence type="predicted"/>
<dbReference type="EMBL" id="BEZZ01196978">
    <property type="protein sequence ID" value="GCC46746.1"/>
    <property type="molecule type" value="Genomic_DNA"/>
</dbReference>
<keyword evidence="3" id="KW-1185">Reference proteome</keyword>
<feature type="region of interest" description="Disordered" evidence="1">
    <location>
        <begin position="62"/>
        <end position="122"/>
    </location>
</feature>
<accession>A0A401TVV7</accession>
<evidence type="ECO:0000313" key="3">
    <source>
        <dbReference type="Proteomes" id="UP000287033"/>
    </source>
</evidence>
<comment type="caution">
    <text evidence="2">The sequence shown here is derived from an EMBL/GenBank/DDBJ whole genome shotgun (WGS) entry which is preliminary data.</text>
</comment>
<organism evidence="2 3">
    <name type="scientific">Chiloscyllium punctatum</name>
    <name type="common">Brownbanded bambooshark</name>
    <name type="synonym">Hemiscyllium punctatum</name>
    <dbReference type="NCBI Taxonomy" id="137246"/>
    <lineage>
        <taxon>Eukaryota</taxon>
        <taxon>Metazoa</taxon>
        <taxon>Chordata</taxon>
        <taxon>Craniata</taxon>
        <taxon>Vertebrata</taxon>
        <taxon>Chondrichthyes</taxon>
        <taxon>Elasmobranchii</taxon>
        <taxon>Galeomorphii</taxon>
        <taxon>Galeoidea</taxon>
        <taxon>Orectolobiformes</taxon>
        <taxon>Hemiscylliidae</taxon>
        <taxon>Chiloscyllium</taxon>
    </lineage>
</organism>
<gene>
    <name evidence="2" type="ORF">chiPu_0030943</name>
</gene>
<dbReference type="AlphaFoldDB" id="A0A401TVV7"/>
<dbReference type="Proteomes" id="UP000287033">
    <property type="component" value="Unassembled WGS sequence"/>
</dbReference>
<evidence type="ECO:0000313" key="2">
    <source>
        <dbReference type="EMBL" id="GCC46746.1"/>
    </source>
</evidence>